<evidence type="ECO:0000259" key="2">
    <source>
        <dbReference type="SMART" id="SM01126"/>
    </source>
</evidence>
<evidence type="ECO:0000313" key="3">
    <source>
        <dbReference type="EMBL" id="RUS71559.1"/>
    </source>
</evidence>
<sequence>MSRLYHAVISLLTVTHSSAACERVFSMVRWSFCSEVTDSWVTEQEAVGVDGVEVEIDETLIVRRKRLLVCTLLVVVAKSRLVPLFWVIQTSPSMTRANEQAPIGGPGVVVEIDETLITRRKYNRGSLPTQIWLFGGTEPVSKRTFLVPLTCDVAENRTKETLLPLITEYILPGTIIYSDAFSSYHDIKNLGYKHCVVNHSKNFVDPGDNNAKLVRKRSGNVTLCPLYPPVDVSTKMAKSVQLFFTKTTLMDFRLSMIE</sequence>
<dbReference type="SMART" id="SM01126">
    <property type="entry name" value="DDE_Tnp_IS1595"/>
    <property type="match status" value="1"/>
</dbReference>
<dbReference type="EMBL" id="RQTK01001196">
    <property type="protein sequence ID" value="RUS71559.1"/>
    <property type="molecule type" value="Genomic_DNA"/>
</dbReference>
<dbReference type="PANTHER" id="PTHR47163">
    <property type="entry name" value="DDE_TNP_IS1595 DOMAIN-CONTAINING PROTEIN"/>
    <property type="match status" value="1"/>
</dbReference>
<dbReference type="Pfam" id="PF12762">
    <property type="entry name" value="DDE_Tnp_IS1595"/>
    <property type="match status" value="1"/>
</dbReference>
<reference evidence="3 4" key="1">
    <citation type="submission" date="2019-01" db="EMBL/GenBank/DDBJ databases">
        <title>A draft genome assembly of the solar-powered sea slug Elysia chlorotica.</title>
        <authorList>
            <person name="Cai H."/>
            <person name="Li Q."/>
            <person name="Fang X."/>
            <person name="Li J."/>
            <person name="Curtis N.E."/>
            <person name="Altenburger A."/>
            <person name="Shibata T."/>
            <person name="Feng M."/>
            <person name="Maeda T."/>
            <person name="Schwartz J.A."/>
            <person name="Shigenobu S."/>
            <person name="Lundholm N."/>
            <person name="Nishiyama T."/>
            <person name="Yang H."/>
            <person name="Hasebe M."/>
            <person name="Li S."/>
            <person name="Pierce S.K."/>
            <person name="Wang J."/>
        </authorList>
    </citation>
    <scope>NUCLEOTIDE SEQUENCE [LARGE SCALE GENOMIC DNA]</scope>
    <source>
        <strain evidence="3">EC2010</strain>
        <tissue evidence="3">Whole organism of an adult</tissue>
    </source>
</reference>
<dbReference type="InterPro" id="IPR024445">
    <property type="entry name" value="Tnp_ISXO2-like"/>
</dbReference>
<feature type="chain" id="PRO_5018603624" description="ISXO2-like transposase domain-containing protein" evidence="1">
    <location>
        <begin position="20"/>
        <end position="258"/>
    </location>
</feature>
<evidence type="ECO:0000313" key="4">
    <source>
        <dbReference type="Proteomes" id="UP000271974"/>
    </source>
</evidence>
<proteinExistence type="predicted"/>
<dbReference type="Proteomes" id="UP000271974">
    <property type="component" value="Unassembled WGS sequence"/>
</dbReference>
<dbReference type="PANTHER" id="PTHR47163:SF2">
    <property type="entry name" value="SI:DKEY-17M8.2"/>
    <property type="match status" value="1"/>
</dbReference>
<dbReference type="STRING" id="188477.A0A3S1BP82"/>
<organism evidence="3 4">
    <name type="scientific">Elysia chlorotica</name>
    <name type="common">Eastern emerald elysia</name>
    <name type="synonym">Sea slug</name>
    <dbReference type="NCBI Taxonomy" id="188477"/>
    <lineage>
        <taxon>Eukaryota</taxon>
        <taxon>Metazoa</taxon>
        <taxon>Spiralia</taxon>
        <taxon>Lophotrochozoa</taxon>
        <taxon>Mollusca</taxon>
        <taxon>Gastropoda</taxon>
        <taxon>Heterobranchia</taxon>
        <taxon>Euthyneura</taxon>
        <taxon>Panpulmonata</taxon>
        <taxon>Sacoglossa</taxon>
        <taxon>Placobranchoidea</taxon>
        <taxon>Plakobranchidae</taxon>
        <taxon>Elysia</taxon>
    </lineage>
</organism>
<feature type="signal peptide" evidence="1">
    <location>
        <begin position="1"/>
        <end position="19"/>
    </location>
</feature>
<gene>
    <name evidence="3" type="ORF">EGW08_020677</name>
</gene>
<dbReference type="InterPro" id="IPR053164">
    <property type="entry name" value="IS1016-like_transposase"/>
</dbReference>
<dbReference type="AlphaFoldDB" id="A0A3S1BP82"/>
<name>A0A3S1BP82_ELYCH</name>
<evidence type="ECO:0000256" key="1">
    <source>
        <dbReference type="SAM" id="SignalP"/>
    </source>
</evidence>
<dbReference type="PROSITE" id="PS51257">
    <property type="entry name" value="PROKAR_LIPOPROTEIN"/>
    <property type="match status" value="1"/>
</dbReference>
<protein>
    <recommendedName>
        <fullName evidence="2">ISXO2-like transposase domain-containing protein</fullName>
    </recommendedName>
</protein>
<keyword evidence="4" id="KW-1185">Reference proteome</keyword>
<accession>A0A3S1BP82</accession>
<dbReference type="OrthoDB" id="10062329at2759"/>
<comment type="caution">
    <text evidence="3">The sequence shown here is derived from an EMBL/GenBank/DDBJ whole genome shotgun (WGS) entry which is preliminary data.</text>
</comment>
<feature type="domain" description="ISXO2-like transposase" evidence="2">
    <location>
        <begin position="102"/>
        <end position="220"/>
    </location>
</feature>
<keyword evidence="1" id="KW-0732">Signal</keyword>